<name>A0A9I9DCV1_CUCME</name>
<protein>
    <submittedName>
        <fullName evidence="1">Uncharacterized protein</fullName>
    </submittedName>
</protein>
<dbReference type="Gramene" id="MELO3C016460.2.1">
    <property type="protein sequence ID" value="MELO3C016460.2.1"/>
    <property type="gene ID" value="MELO3C016460.2"/>
</dbReference>
<reference evidence="1" key="1">
    <citation type="submission" date="2023-03" db="UniProtKB">
        <authorList>
            <consortium name="EnsemblPlants"/>
        </authorList>
    </citation>
    <scope>IDENTIFICATION</scope>
</reference>
<organism evidence="1">
    <name type="scientific">Cucumis melo</name>
    <name type="common">Muskmelon</name>
    <dbReference type="NCBI Taxonomy" id="3656"/>
    <lineage>
        <taxon>Eukaryota</taxon>
        <taxon>Viridiplantae</taxon>
        <taxon>Streptophyta</taxon>
        <taxon>Embryophyta</taxon>
        <taxon>Tracheophyta</taxon>
        <taxon>Spermatophyta</taxon>
        <taxon>Magnoliopsida</taxon>
        <taxon>eudicotyledons</taxon>
        <taxon>Gunneridae</taxon>
        <taxon>Pentapetalae</taxon>
        <taxon>rosids</taxon>
        <taxon>fabids</taxon>
        <taxon>Cucurbitales</taxon>
        <taxon>Cucurbitaceae</taxon>
        <taxon>Benincaseae</taxon>
        <taxon>Cucumis</taxon>
    </lineage>
</organism>
<accession>A0A9I9DCV1</accession>
<proteinExistence type="predicted"/>
<dbReference type="AlphaFoldDB" id="A0A9I9DCV1"/>
<evidence type="ECO:0000313" key="1">
    <source>
        <dbReference type="EnsemblPlants" id="MELO3C016460.2.1"/>
    </source>
</evidence>
<dbReference type="EnsemblPlants" id="MELO3C016460.2.1">
    <property type="protein sequence ID" value="MELO3C016460.2.1"/>
    <property type="gene ID" value="MELO3C016460.2"/>
</dbReference>
<sequence length="94" mass="10292">MTAGERGIRRMEVVAMAGWRLATRGCDGTDPRERWRVKLPASFRIRLDGRRSNGGRASRWLDGLVAATGAWSVGKEGAEAAKLMGRSLCAYGLR</sequence>